<dbReference type="AlphaFoldDB" id="A0A6I2MT02"/>
<evidence type="ECO:0000313" key="2">
    <source>
        <dbReference type="EMBL" id="MRX65590.1"/>
    </source>
</evidence>
<evidence type="ECO:0000313" key="3">
    <source>
        <dbReference type="Proteomes" id="UP000443153"/>
    </source>
</evidence>
<dbReference type="Proteomes" id="UP000443153">
    <property type="component" value="Unassembled WGS sequence"/>
</dbReference>
<keyword evidence="3" id="KW-1185">Reference proteome</keyword>
<dbReference type="RefSeq" id="WP_154368543.1">
    <property type="nucleotide sequence ID" value="NZ_CANMYZ010000006.1"/>
</dbReference>
<organism evidence="2 3">
    <name type="scientific">Maribacter luteus</name>
    <dbReference type="NCBI Taxonomy" id="2594478"/>
    <lineage>
        <taxon>Bacteria</taxon>
        <taxon>Pseudomonadati</taxon>
        <taxon>Bacteroidota</taxon>
        <taxon>Flavobacteriia</taxon>
        <taxon>Flavobacteriales</taxon>
        <taxon>Flavobacteriaceae</taxon>
        <taxon>Maribacter</taxon>
    </lineage>
</organism>
<dbReference type="OrthoDB" id="9788332at2"/>
<dbReference type="InterPro" id="IPR018673">
    <property type="entry name" value="DUF2141"/>
</dbReference>
<protein>
    <submittedName>
        <fullName evidence="2">DUF2141 domain-containing protein</fullName>
    </submittedName>
</protein>
<reference evidence="2 3" key="1">
    <citation type="submission" date="2019-11" db="EMBL/GenBank/DDBJ databases">
        <title>Maribacter lutea sp. nov., a marine bacterium isolated from intertidal sand.</title>
        <authorList>
            <person name="Liu A."/>
        </authorList>
    </citation>
    <scope>NUCLEOTIDE SEQUENCE [LARGE SCALE GENOMIC DNA]</scope>
    <source>
        <strain evidence="2 3">RZ05</strain>
    </source>
</reference>
<name>A0A6I2MT02_9FLAO</name>
<keyword evidence="1" id="KW-0732">Signal</keyword>
<comment type="caution">
    <text evidence="2">The sequence shown here is derived from an EMBL/GenBank/DDBJ whole genome shotgun (WGS) entry which is preliminary data.</text>
</comment>
<accession>A0A6I2MT02</accession>
<feature type="signal peptide" evidence="1">
    <location>
        <begin position="1"/>
        <end position="20"/>
    </location>
</feature>
<proteinExistence type="predicted"/>
<evidence type="ECO:0000256" key="1">
    <source>
        <dbReference type="SAM" id="SignalP"/>
    </source>
</evidence>
<feature type="chain" id="PRO_5026281178" evidence="1">
    <location>
        <begin position="21"/>
        <end position="137"/>
    </location>
</feature>
<gene>
    <name evidence="2" type="ORF">GJ691_15655</name>
</gene>
<dbReference type="Pfam" id="PF09912">
    <property type="entry name" value="DUF2141"/>
    <property type="match status" value="1"/>
</dbReference>
<sequence length="137" mass="15359">MKRIIVGIALLLGCFSFAQKAHLSIKIEGIESEKGKILYTVFSDRSGFPSDVDKAIEKGLVRIENGEADIDLDLPKGEYAVMVFHDEDDNDELKTNWFGMPKEGVGNSNNHKGIPSFKKSVFKLSDDKTIKINLFYM</sequence>
<dbReference type="EMBL" id="WKJH01000024">
    <property type="protein sequence ID" value="MRX65590.1"/>
    <property type="molecule type" value="Genomic_DNA"/>
</dbReference>